<feature type="non-terminal residue" evidence="2">
    <location>
        <position position="1"/>
    </location>
</feature>
<proteinExistence type="predicted"/>
<reference evidence="2" key="1">
    <citation type="submission" date="2021-07" db="EMBL/GenBank/DDBJ databases">
        <authorList>
            <person name="Catto M.A."/>
            <person name="Jacobson A."/>
            <person name="Kennedy G."/>
            <person name="Labadie P."/>
            <person name="Hunt B.G."/>
            <person name="Srinivasan R."/>
        </authorList>
    </citation>
    <scope>NUCLEOTIDE SEQUENCE</scope>
    <source>
        <strain evidence="2">PL_HMW_Pooled</strain>
        <tissue evidence="2">Head</tissue>
    </source>
</reference>
<evidence type="ECO:0000256" key="1">
    <source>
        <dbReference type="SAM" id="MobiDB-lite"/>
    </source>
</evidence>
<name>A0AAE1HK62_9NEOP</name>
<accession>A0AAE1HK62</accession>
<reference evidence="2" key="2">
    <citation type="journal article" date="2023" name="BMC Genomics">
        <title>Pest status, molecular evolution, and epigenetic factors derived from the genome assembly of Frankliniella fusca, a thysanopteran phytovirus vector.</title>
        <authorList>
            <person name="Catto M.A."/>
            <person name="Labadie P.E."/>
            <person name="Jacobson A.L."/>
            <person name="Kennedy G.G."/>
            <person name="Srinivasan R."/>
            <person name="Hunt B.G."/>
        </authorList>
    </citation>
    <scope>NUCLEOTIDE SEQUENCE</scope>
    <source>
        <strain evidence="2">PL_HMW_Pooled</strain>
    </source>
</reference>
<comment type="caution">
    <text evidence="2">The sequence shown here is derived from an EMBL/GenBank/DDBJ whole genome shotgun (WGS) entry which is preliminary data.</text>
</comment>
<evidence type="ECO:0000313" key="2">
    <source>
        <dbReference type="EMBL" id="KAK3922709.1"/>
    </source>
</evidence>
<dbReference type="EMBL" id="JAHWGI010001108">
    <property type="protein sequence ID" value="KAK3922709.1"/>
    <property type="molecule type" value="Genomic_DNA"/>
</dbReference>
<evidence type="ECO:0000313" key="3">
    <source>
        <dbReference type="Proteomes" id="UP001219518"/>
    </source>
</evidence>
<sequence length="241" mass="27145">MSNLLKRVASVVLGDDEGLPLAKKSSVVETVAEEMKGNVQDFSDNVSGTVQSQHCGGKADGLSSDSKLEGDSMKNNEEDDDLFEDLNEPGQRIIHKVSELKVDLVYQLVDIYSLLVEDRLAIVGGFKEDDNETIYVWMPASLVKNYDAKKVQELKKKIDNGKKGYAIYKVILTFSSWHVHGVRNVFVLSGLYVVNCVELNVLRSVKRFLNEGEQWLKVRWLGFYGQFADCKFVNIQMISKL</sequence>
<dbReference type="AlphaFoldDB" id="A0AAE1HK62"/>
<protein>
    <submittedName>
        <fullName evidence="2">Uncharacterized protein</fullName>
    </submittedName>
</protein>
<keyword evidence="3" id="KW-1185">Reference proteome</keyword>
<feature type="region of interest" description="Disordered" evidence="1">
    <location>
        <begin position="47"/>
        <end position="79"/>
    </location>
</feature>
<organism evidence="2 3">
    <name type="scientific">Frankliniella fusca</name>
    <dbReference type="NCBI Taxonomy" id="407009"/>
    <lineage>
        <taxon>Eukaryota</taxon>
        <taxon>Metazoa</taxon>
        <taxon>Ecdysozoa</taxon>
        <taxon>Arthropoda</taxon>
        <taxon>Hexapoda</taxon>
        <taxon>Insecta</taxon>
        <taxon>Pterygota</taxon>
        <taxon>Neoptera</taxon>
        <taxon>Paraneoptera</taxon>
        <taxon>Thysanoptera</taxon>
        <taxon>Terebrantia</taxon>
        <taxon>Thripoidea</taxon>
        <taxon>Thripidae</taxon>
        <taxon>Frankliniella</taxon>
    </lineage>
</organism>
<gene>
    <name evidence="2" type="ORF">KUF71_000111</name>
</gene>
<feature type="compositionally biased region" description="Basic and acidic residues" evidence="1">
    <location>
        <begin position="66"/>
        <end position="76"/>
    </location>
</feature>
<dbReference type="Proteomes" id="UP001219518">
    <property type="component" value="Unassembled WGS sequence"/>
</dbReference>